<dbReference type="EMBL" id="MHIG01000006">
    <property type="protein sequence ID" value="OGY48040.1"/>
    <property type="molecule type" value="Genomic_DNA"/>
</dbReference>
<reference evidence="2 3" key="1">
    <citation type="journal article" date="2016" name="Nat. Commun.">
        <title>Thousands of microbial genomes shed light on interconnected biogeochemical processes in an aquifer system.</title>
        <authorList>
            <person name="Anantharaman K."/>
            <person name="Brown C.T."/>
            <person name="Hug L.A."/>
            <person name="Sharon I."/>
            <person name="Castelle C.J."/>
            <person name="Probst A.J."/>
            <person name="Thomas B.C."/>
            <person name="Singh A."/>
            <person name="Wilkins M.J."/>
            <person name="Karaoz U."/>
            <person name="Brodie E.L."/>
            <person name="Williams K.H."/>
            <person name="Hubbard S.S."/>
            <person name="Banfield J.F."/>
        </authorList>
    </citation>
    <scope>NUCLEOTIDE SEQUENCE [LARGE SCALE GENOMIC DNA]</scope>
</reference>
<evidence type="ECO:0000313" key="3">
    <source>
        <dbReference type="Proteomes" id="UP000178385"/>
    </source>
</evidence>
<dbReference type="Gene3D" id="2.60.120.260">
    <property type="entry name" value="Galactose-binding domain-like"/>
    <property type="match status" value="1"/>
</dbReference>
<evidence type="ECO:0000256" key="1">
    <source>
        <dbReference type="SAM" id="SignalP"/>
    </source>
</evidence>
<organism evidence="2 3">
    <name type="scientific">Candidatus Buchananbacteria bacterium RIFCSPHIGHO2_01_FULL_47_11b</name>
    <dbReference type="NCBI Taxonomy" id="1797537"/>
    <lineage>
        <taxon>Bacteria</taxon>
        <taxon>Candidatus Buchananiibacteriota</taxon>
    </lineage>
</organism>
<name>A0A1G1Y8K9_9BACT</name>
<keyword evidence="1" id="KW-0732">Signal</keyword>
<evidence type="ECO:0000313" key="2">
    <source>
        <dbReference type="EMBL" id="OGY48040.1"/>
    </source>
</evidence>
<feature type="chain" id="PRO_5009581497" description="DUF642 domain-containing protein" evidence="1">
    <location>
        <begin position="25"/>
        <end position="361"/>
    </location>
</feature>
<dbReference type="AlphaFoldDB" id="A0A1G1Y8K9"/>
<dbReference type="Proteomes" id="UP000178385">
    <property type="component" value="Unassembled WGS sequence"/>
</dbReference>
<gene>
    <name evidence="2" type="ORF">A2840_02445</name>
</gene>
<sequence>MKAKPILVWLLAGALVFSAFPAMAAENLVVNGSFEAPVVTQASKWDAFAVGTAGLEWAAEWVGGSDTYQGHTRPEPALVELHKGIWTPYDGAQYTELDSDWTGPVNGYNGEPASVKISQTLATCAGGKYEIAYAFSPRPAHADNVLKVYWNGSEIISHSLSGVGKSNTSWNTNSFIVTATGSATTVAFAEGGAADGLGMLLDGVSVTQTNTCDVPPSGEIISPTDGEVVVGTLNLAATYADDDPGIVQWAVRKGTCAVGQGTVMGNVDGFSDEYSWDGSTFGASADVSEWEVGEYCFIFNPKEEADETDIRLTVEFSIAEPTKAWILDNSGVEGKGILTAPGLQKTFNPNSQAAENAGKKK</sequence>
<evidence type="ECO:0008006" key="4">
    <source>
        <dbReference type="Google" id="ProtNLM"/>
    </source>
</evidence>
<proteinExistence type="predicted"/>
<comment type="caution">
    <text evidence="2">The sequence shown here is derived from an EMBL/GenBank/DDBJ whole genome shotgun (WGS) entry which is preliminary data.</text>
</comment>
<accession>A0A1G1Y8K9</accession>
<feature type="signal peptide" evidence="1">
    <location>
        <begin position="1"/>
        <end position="24"/>
    </location>
</feature>
<protein>
    <recommendedName>
        <fullName evidence="4">DUF642 domain-containing protein</fullName>
    </recommendedName>
</protein>